<dbReference type="RefSeq" id="XP_064658783.1">
    <property type="nucleotide sequence ID" value="XM_064802658.1"/>
</dbReference>
<accession>A0AAV9P8Z8</accession>
<dbReference type="AlphaFoldDB" id="A0AAV9P8Z8"/>
<reference evidence="2 3" key="1">
    <citation type="submission" date="2023-08" db="EMBL/GenBank/DDBJ databases">
        <title>Black Yeasts Isolated from many extreme environments.</title>
        <authorList>
            <person name="Coleine C."/>
            <person name="Stajich J.E."/>
            <person name="Selbmann L."/>
        </authorList>
    </citation>
    <scope>NUCLEOTIDE SEQUENCE [LARGE SCALE GENOMIC DNA]</scope>
    <source>
        <strain evidence="2 3">CCFEE 5935</strain>
    </source>
</reference>
<dbReference type="Proteomes" id="UP001337655">
    <property type="component" value="Unassembled WGS sequence"/>
</dbReference>
<comment type="caution">
    <text evidence="2">The sequence shown here is derived from an EMBL/GenBank/DDBJ whole genome shotgun (WGS) entry which is preliminary data.</text>
</comment>
<sequence>MNAHGVPQQAPSRPDAFRNTAEASATSSAANASRLTPTCKIIDISVKFKQDHADVYVFVQVDAGTTVQDAFDAINRKLQGPLPRIRVKTLTFEAQEGYHSDCRKAVYHIEAGDAATWKVCVSMFVASADEINLLARLKVSEWEGQR</sequence>
<protein>
    <submittedName>
        <fullName evidence="2">Uncharacterized protein</fullName>
    </submittedName>
</protein>
<evidence type="ECO:0000313" key="3">
    <source>
        <dbReference type="Proteomes" id="UP001337655"/>
    </source>
</evidence>
<dbReference type="EMBL" id="JAVRRT010000008">
    <property type="protein sequence ID" value="KAK5169437.1"/>
    <property type="molecule type" value="Genomic_DNA"/>
</dbReference>
<keyword evidence="3" id="KW-1185">Reference proteome</keyword>
<name>A0AAV9P8Z8_9PEZI</name>
<evidence type="ECO:0000313" key="2">
    <source>
        <dbReference type="EMBL" id="KAK5169437.1"/>
    </source>
</evidence>
<dbReference type="GeneID" id="89926754"/>
<gene>
    <name evidence="2" type="ORF">LTR77_005413</name>
</gene>
<feature type="region of interest" description="Disordered" evidence="1">
    <location>
        <begin position="1"/>
        <end position="29"/>
    </location>
</feature>
<proteinExistence type="predicted"/>
<feature type="compositionally biased region" description="Low complexity" evidence="1">
    <location>
        <begin position="19"/>
        <end position="29"/>
    </location>
</feature>
<evidence type="ECO:0000256" key="1">
    <source>
        <dbReference type="SAM" id="MobiDB-lite"/>
    </source>
</evidence>
<organism evidence="2 3">
    <name type="scientific">Saxophila tyrrhenica</name>
    <dbReference type="NCBI Taxonomy" id="1690608"/>
    <lineage>
        <taxon>Eukaryota</taxon>
        <taxon>Fungi</taxon>
        <taxon>Dikarya</taxon>
        <taxon>Ascomycota</taxon>
        <taxon>Pezizomycotina</taxon>
        <taxon>Dothideomycetes</taxon>
        <taxon>Dothideomycetidae</taxon>
        <taxon>Mycosphaerellales</taxon>
        <taxon>Extremaceae</taxon>
        <taxon>Saxophila</taxon>
    </lineage>
</organism>